<organism evidence="1 2">
    <name type="scientific">Paraoerskovia marina</name>
    <dbReference type="NCBI Taxonomy" id="545619"/>
    <lineage>
        <taxon>Bacteria</taxon>
        <taxon>Bacillati</taxon>
        <taxon>Actinomycetota</taxon>
        <taxon>Actinomycetes</taxon>
        <taxon>Micrococcales</taxon>
        <taxon>Cellulomonadaceae</taxon>
        <taxon>Paraoerskovia</taxon>
    </lineage>
</organism>
<sequence>MPARAVHTGRWTTGPAEQSNAGAMLLIGMRANTLRGLLRARRVGRAMGAMQAELHAHPETGFLSGENWFARTTILVSYWRDVAAVQAYASQPDGLHLPAWREYVRLIGATRDLGVWHELYDLRSGGSEAVYVNMPRFGRANADGHREVAAGLNTSSQRMRA</sequence>
<name>A0A1H1NSQ0_9CELL</name>
<dbReference type="InterPro" id="IPR025444">
    <property type="entry name" value="Monooxy_af470"/>
</dbReference>
<reference evidence="1 2" key="1">
    <citation type="submission" date="2016-10" db="EMBL/GenBank/DDBJ databases">
        <authorList>
            <person name="de Groot N.N."/>
        </authorList>
    </citation>
    <scope>NUCLEOTIDE SEQUENCE [LARGE SCALE GENOMIC DNA]</scope>
    <source>
        <strain evidence="1 2">DSM 22126</strain>
    </source>
</reference>
<dbReference type="Pfam" id="PF13826">
    <property type="entry name" value="Monooxy_af470-like"/>
    <property type="match status" value="1"/>
</dbReference>
<dbReference type="Proteomes" id="UP000185663">
    <property type="component" value="Chromosome I"/>
</dbReference>
<dbReference type="AlphaFoldDB" id="A0A1H1NSQ0"/>
<proteinExistence type="predicted"/>
<accession>A0A1H1NSQ0</accession>
<evidence type="ECO:0000313" key="2">
    <source>
        <dbReference type="Proteomes" id="UP000185663"/>
    </source>
</evidence>
<dbReference type="EMBL" id="LT629776">
    <property type="protein sequence ID" value="SDS02011.1"/>
    <property type="molecule type" value="Genomic_DNA"/>
</dbReference>
<evidence type="ECO:0000313" key="1">
    <source>
        <dbReference type="EMBL" id="SDS02011.1"/>
    </source>
</evidence>
<protein>
    <recommendedName>
        <fullName evidence="3">DUF4188 domain-containing protein</fullName>
    </recommendedName>
</protein>
<keyword evidence="2" id="KW-1185">Reference proteome</keyword>
<dbReference type="OrthoDB" id="7566033at2"/>
<dbReference type="RefSeq" id="WP_083371539.1">
    <property type="nucleotide sequence ID" value="NZ_LT629776.1"/>
</dbReference>
<gene>
    <name evidence="1" type="ORF">SAMN04489860_0611</name>
</gene>
<evidence type="ECO:0008006" key="3">
    <source>
        <dbReference type="Google" id="ProtNLM"/>
    </source>
</evidence>
<dbReference type="STRING" id="545619.SAMN04489860_0611"/>